<dbReference type="AlphaFoldDB" id="A0A2T3NBR5"/>
<dbReference type="Proteomes" id="UP000241771">
    <property type="component" value="Unassembled WGS sequence"/>
</dbReference>
<dbReference type="Gene3D" id="2.40.30.170">
    <property type="match status" value="1"/>
</dbReference>
<dbReference type="SUPFAM" id="SSF111369">
    <property type="entry name" value="HlyD-like secretion proteins"/>
    <property type="match status" value="1"/>
</dbReference>
<feature type="signal peptide" evidence="2">
    <location>
        <begin position="1"/>
        <end position="32"/>
    </location>
</feature>
<dbReference type="InterPro" id="IPR006143">
    <property type="entry name" value="RND_pump_MFP"/>
</dbReference>
<dbReference type="Pfam" id="PF25917">
    <property type="entry name" value="BSH_RND"/>
    <property type="match status" value="1"/>
</dbReference>
<evidence type="ECO:0000256" key="1">
    <source>
        <dbReference type="ARBA" id="ARBA00009477"/>
    </source>
</evidence>
<dbReference type="PANTHER" id="PTHR30469:SF20">
    <property type="entry name" value="EFFLUX RND TRANSPORTER PERIPLASMIC ADAPTOR SUBUNIT"/>
    <property type="match status" value="1"/>
</dbReference>
<organism evidence="4 5">
    <name type="scientific">Photobacterium sanctipauli</name>
    <dbReference type="NCBI Taxonomy" id="1342794"/>
    <lineage>
        <taxon>Bacteria</taxon>
        <taxon>Pseudomonadati</taxon>
        <taxon>Pseudomonadota</taxon>
        <taxon>Gammaproteobacteria</taxon>
        <taxon>Vibrionales</taxon>
        <taxon>Vibrionaceae</taxon>
        <taxon>Photobacterium</taxon>
    </lineage>
</organism>
<dbReference type="RefSeq" id="WP_107272577.1">
    <property type="nucleotide sequence ID" value="NZ_PYMA01000024.1"/>
</dbReference>
<dbReference type="PROSITE" id="PS51257">
    <property type="entry name" value="PROKAR_LIPOPROTEIN"/>
    <property type="match status" value="1"/>
</dbReference>
<gene>
    <name evidence="4" type="ORF">C9I98_24155</name>
</gene>
<name>A0A2T3NBR5_9GAMM</name>
<dbReference type="Gene3D" id="2.40.50.100">
    <property type="match status" value="1"/>
</dbReference>
<comment type="caution">
    <text evidence="4">The sequence shown here is derived from an EMBL/GenBank/DDBJ whole genome shotgun (WGS) entry which is preliminary data.</text>
</comment>
<evidence type="ECO:0000313" key="4">
    <source>
        <dbReference type="EMBL" id="PSW11345.1"/>
    </source>
</evidence>
<reference evidence="4 5" key="1">
    <citation type="submission" date="2018-01" db="EMBL/GenBank/DDBJ databases">
        <title>Whole genome sequencing of Histamine producing bacteria.</title>
        <authorList>
            <person name="Butler K."/>
        </authorList>
    </citation>
    <scope>NUCLEOTIDE SEQUENCE [LARGE SCALE GENOMIC DNA]</scope>
    <source>
        <strain evidence="4 5">DSM 100436</strain>
    </source>
</reference>
<comment type="similarity">
    <text evidence="1">Belongs to the membrane fusion protein (MFP) (TC 8.A.1) family.</text>
</comment>
<proteinExistence type="inferred from homology"/>
<accession>A0A2T3NBR5</accession>
<dbReference type="GO" id="GO:1990281">
    <property type="term" value="C:efflux pump complex"/>
    <property type="evidence" value="ECO:0007669"/>
    <property type="project" value="TreeGrafter"/>
</dbReference>
<sequence>MSVKGQQASLTPFARLAAVVLLGSILVGCNQANSEPTAEVVKPVKLFEVPVVSAQASNAFPGKAEAAQRAQLSFQVAGEIEKISVNVGQKVGKGQVLAEIDDHDYRLAFEAKLAEFELAKSQFERAKQLHAKKLISTDQFDRNETSYKAAIANLEQAKTDLEHTLIKAPFDGVVSLRLVNQHQFVGANHPVLNIQNVDSLDISFNLPVTFVKQMGIEGVKTASSWVIMDNFGERPIAAQLKEISTRPDIDTNTYTAKVTVQRPENMNVLTGMAGQVHFAKQQSAAVIDFPEEAWVEKREGSGTLWQFDPATSVIDPLEVVLDEQGRVIDGLSQGTMVVIAGAKDLYPGQQVRAWEREGGI</sequence>
<evidence type="ECO:0000259" key="3">
    <source>
        <dbReference type="Pfam" id="PF25917"/>
    </source>
</evidence>
<dbReference type="NCBIfam" id="TIGR01730">
    <property type="entry name" value="RND_mfp"/>
    <property type="match status" value="1"/>
</dbReference>
<dbReference type="Gene3D" id="2.40.420.20">
    <property type="match status" value="1"/>
</dbReference>
<feature type="domain" description="Multidrug resistance protein MdtA-like barrel-sandwich hybrid" evidence="3">
    <location>
        <begin position="70"/>
        <end position="190"/>
    </location>
</feature>
<evidence type="ECO:0000256" key="2">
    <source>
        <dbReference type="SAM" id="SignalP"/>
    </source>
</evidence>
<dbReference type="InterPro" id="IPR058625">
    <property type="entry name" value="MdtA-like_BSH"/>
</dbReference>
<feature type="chain" id="PRO_5015574206" evidence="2">
    <location>
        <begin position="33"/>
        <end position="360"/>
    </location>
</feature>
<dbReference type="GO" id="GO:0015562">
    <property type="term" value="F:efflux transmembrane transporter activity"/>
    <property type="evidence" value="ECO:0007669"/>
    <property type="project" value="TreeGrafter"/>
</dbReference>
<dbReference type="PANTHER" id="PTHR30469">
    <property type="entry name" value="MULTIDRUG RESISTANCE PROTEIN MDTA"/>
    <property type="match status" value="1"/>
</dbReference>
<dbReference type="Gene3D" id="1.10.287.470">
    <property type="entry name" value="Helix hairpin bin"/>
    <property type="match status" value="1"/>
</dbReference>
<keyword evidence="5" id="KW-1185">Reference proteome</keyword>
<protein>
    <submittedName>
        <fullName evidence="4">Efflux RND transporter periplasmic adaptor subunit</fullName>
    </submittedName>
</protein>
<dbReference type="EMBL" id="PYMA01000024">
    <property type="protein sequence ID" value="PSW11345.1"/>
    <property type="molecule type" value="Genomic_DNA"/>
</dbReference>
<keyword evidence="2" id="KW-0732">Signal</keyword>
<evidence type="ECO:0000313" key="5">
    <source>
        <dbReference type="Proteomes" id="UP000241771"/>
    </source>
</evidence>